<keyword evidence="6 9" id="KW-0560">Oxidoreductase</keyword>
<comment type="subunit">
    <text evidence="9">Monomer.</text>
</comment>
<keyword evidence="5 9" id="KW-0671">Queuosine biosynthesis</keyword>
<evidence type="ECO:0000256" key="2">
    <source>
        <dbReference type="ARBA" id="ARBA00022490"/>
    </source>
</evidence>
<sequence>MTDLKAAIIEKAKEAGFDSVSFAPVTIPQRNLDRYQEFLEAGQYGDMDWMQEKNDWRRGPNSLWEECRTVIVLGMNYGPNQDPMLKLQFQERANISVYAQNKDYHDLVKKKLKQVARWLVETHSGQVKVFVDTAPVMEKAVAAQSGLGWQGKHTNLVSRDFGSWLFLGEIFTTLEIAPDKAVKDSCGNCQACLDICPTQAMPGPYKLDASRCISYLTIEHKSHIPVEFRNPMGNRIYGCDDCLAVCPWNKFAQMSDKMDFWPRAELSAPRLVDFLDLDDAGFRKFFSSSPIKRIGRNKFLRNVLIALGNARNPDLAEKIIPSLRDESPLVRAMAVWALGQLLDSSTFQALRQQYLPHEADTDVAREWG</sequence>
<keyword evidence="4 9" id="KW-0479">Metal-binding</keyword>
<evidence type="ECO:0000256" key="6">
    <source>
        <dbReference type="ARBA" id="ARBA00023002"/>
    </source>
</evidence>
<dbReference type="EMBL" id="QRDW01000001">
    <property type="protein sequence ID" value="RED54240.1"/>
    <property type="molecule type" value="Genomic_DNA"/>
</dbReference>
<dbReference type="GO" id="GO:0052693">
    <property type="term" value="F:epoxyqueuosine reductase activity"/>
    <property type="evidence" value="ECO:0007669"/>
    <property type="project" value="UniProtKB-UniRule"/>
</dbReference>
<evidence type="ECO:0000259" key="10">
    <source>
        <dbReference type="PROSITE" id="PS51379"/>
    </source>
</evidence>
<accession>A0A3D9HXU3</accession>
<dbReference type="Gene3D" id="1.25.10.10">
    <property type="entry name" value="Leucine-rich Repeat Variant"/>
    <property type="match status" value="1"/>
</dbReference>
<dbReference type="GO" id="GO:0005737">
    <property type="term" value="C:cytoplasm"/>
    <property type="evidence" value="ECO:0007669"/>
    <property type="project" value="UniProtKB-SubCell"/>
</dbReference>
<keyword evidence="1 9" id="KW-0004">4Fe-4S</keyword>
<evidence type="ECO:0000256" key="3">
    <source>
        <dbReference type="ARBA" id="ARBA00022694"/>
    </source>
</evidence>
<comment type="cofactor">
    <cofactor evidence="9">
        <name>[4Fe-4S] cluster</name>
        <dbReference type="ChEBI" id="CHEBI:49883"/>
    </cofactor>
    <text evidence="9">Binds 2 [4Fe-4S] clusters per monomer.</text>
</comment>
<gene>
    <name evidence="9" type="primary">queG</name>
    <name evidence="11" type="ORF">DFP90_1011043</name>
</gene>
<dbReference type="AlphaFoldDB" id="A0A3D9HXU3"/>
<evidence type="ECO:0000256" key="1">
    <source>
        <dbReference type="ARBA" id="ARBA00022485"/>
    </source>
</evidence>
<keyword evidence="9" id="KW-0846">Cobalamin</keyword>
<keyword evidence="8 9" id="KW-0411">Iron-sulfur</keyword>
<dbReference type="GO" id="GO:0031419">
    <property type="term" value="F:cobalamin binding"/>
    <property type="evidence" value="ECO:0007669"/>
    <property type="project" value="UniProtKB-KW"/>
</dbReference>
<keyword evidence="12" id="KW-1185">Reference proteome</keyword>
<protein>
    <recommendedName>
        <fullName evidence="9">Epoxyqueuosine reductase</fullName>
        <ecNumber evidence="9">1.17.99.6</ecNumber>
    </recommendedName>
    <alternativeName>
        <fullName evidence="9">Queuosine biosynthesis protein QueG</fullName>
    </alternativeName>
</protein>
<evidence type="ECO:0000313" key="11">
    <source>
        <dbReference type="EMBL" id="RED54240.1"/>
    </source>
</evidence>
<keyword evidence="7 9" id="KW-0408">Iron</keyword>
<comment type="catalytic activity">
    <reaction evidence="9">
        <text>epoxyqueuosine(34) in tRNA + AH2 = queuosine(34) in tRNA + A + H2O</text>
        <dbReference type="Rhea" id="RHEA:32159"/>
        <dbReference type="Rhea" id="RHEA-COMP:18571"/>
        <dbReference type="Rhea" id="RHEA-COMP:18582"/>
        <dbReference type="ChEBI" id="CHEBI:13193"/>
        <dbReference type="ChEBI" id="CHEBI:15377"/>
        <dbReference type="ChEBI" id="CHEBI:17499"/>
        <dbReference type="ChEBI" id="CHEBI:194431"/>
        <dbReference type="ChEBI" id="CHEBI:194443"/>
        <dbReference type="EC" id="1.17.99.6"/>
    </reaction>
</comment>
<dbReference type="InterPro" id="IPR017900">
    <property type="entry name" value="4Fe4S_Fe_S_CS"/>
</dbReference>
<feature type="domain" description="4Fe-4S ferredoxin-type" evidence="10">
    <location>
        <begin position="177"/>
        <end position="206"/>
    </location>
</feature>
<dbReference type="PANTHER" id="PTHR30002:SF4">
    <property type="entry name" value="EPOXYQUEUOSINE REDUCTASE"/>
    <property type="match status" value="1"/>
</dbReference>
<feature type="active site" description="Proton donor" evidence="9">
    <location>
        <position position="132"/>
    </location>
</feature>
<comment type="function">
    <text evidence="9">Catalyzes the conversion of epoxyqueuosine (oQ) to queuosine (Q), which is a hypermodified base found in the wobble positions of tRNA(Asp), tRNA(Asn), tRNA(His) and tRNA(Tyr).</text>
</comment>
<feature type="binding site" evidence="9">
    <location>
        <begin position="239"/>
        <end position="240"/>
    </location>
    <ligand>
        <name>cob(II)alamin</name>
        <dbReference type="ChEBI" id="CHEBI:16304"/>
    </ligand>
</feature>
<feature type="binding site" evidence="9">
    <location>
        <position position="189"/>
    </location>
    <ligand>
        <name>[4Fe-4S] cluster</name>
        <dbReference type="ChEBI" id="CHEBI:49883"/>
        <label>1</label>
    </ligand>
</feature>
<dbReference type="InterPro" id="IPR004453">
    <property type="entry name" value="QueG"/>
</dbReference>
<feature type="binding site" evidence="9">
    <location>
        <position position="156"/>
    </location>
    <ligand>
        <name>cob(II)alamin</name>
        <dbReference type="ChEBI" id="CHEBI:16304"/>
    </ligand>
</feature>
<feature type="binding site" evidence="9">
    <location>
        <position position="242"/>
    </location>
    <ligand>
        <name>[4Fe-4S] cluster</name>
        <dbReference type="ChEBI" id="CHEBI:49883"/>
        <label>2</label>
    </ligand>
</feature>
<dbReference type="PANTHER" id="PTHR30002">
    <property type="entry name" value="EPOXYQUEUOSINE REDUCTASE"/>
    <property type="match status" value="1"/>
</dbReference>
<comment type="caution">
    <text evidence="11">The sequence shown here is derived from an EMBL/GenBank/DDBJ whole genome shotgun (WGS) entry which is preliminary data.</text>
</comment>
<keyword evidence="9" id="KW-0170">Cobalt</keyword>
<feature type="binding site" evidence="9">
    <location>
        <position position="132"/>
    </location>
    <ligand>
        <name>cob(II)alamin</name>
        <dbReference type="ChEBI" id="CHEBI:16304"/>
    </ligand>
</feature>
<dbReference type="PROSITE" id="PS51379">
    <property type="entry name" value="4FE4S_FER_2"/>
    <property type="match status" value="1"/>
</dbReference>
<feature type="binding site" evidence="9">
    <location>
        <position position="57"/>
    </location>
    <ligand>
        <name>cob(II)alamin</name>
        <dbReference type="ChEBI" id="CHEBI:16304"/>
    </ligand>
</feature>
<keyword evidence="2 9" id="KW-0963">Cytoplasm</keyword>
<dbReference type="EC" id="1.17.99.6" evidence="9"/>
<dbReference type="GO" id="GO:0008616">
    <property type="term" value="P:tRNA queuosine(34) biosynthetic process"/>
    <property type="evidence" value="ECO:0007669"/>
    <property type="project" value="UniProtKB-UniRule"/>
</dbReference>
<dbReference type="PROSITE" id="PS00198">
    <property type="entry name" value="4FE4S_FER_1"/>
    <property type="match status" value="1"/>
</dbReference>
<evidence type="ECO:0000256" key="5">
    <source>
        <dbReference type="ARBA" id="ARBA00022785"/>
    </source>
</evidence>
<dbReference type="Pfam" id="PF08331">
    <property type="entry name" value="QueG_DUF1730"/>
    <property type="match status" value="1"/>
</dbReference>
<comment type="subcellular location">
    <subcellularLocation>
        <location evidence="9">Cytoplasm</location>
    </subcellularLocation>
</comment>
<comment type="pathway">
    <text evidence="9">tRNA modification; tRNA-queuosine biosynthesis.</text>
</comment>
<feature type="binding site" evidence="9">
    <location>
        <position position="186"/>
    </location>
    <ligand>
        <name>[4Fe-4S] cluster</name>
        <dbReference type="ChEBI" id="CHEBI:49883"/>
        <label>1</label>
    </ligand>
</feature>
<evidence type="ECO:0000256" key="9">
    <source>
        <dbReference type="HAMAP-Rule" id="MF_00916"/>
    </source>
</evidence>
<dbReference type="UniPathway" id="UPA00392"/>
<proteinExistence type="inferred from homology"/>
<evidence type="ECO:0000313" key="12">
    <source>
        <dbReference type="Proteomes" id="UP000256845"/>
    </source>
</evidence>
<dbReference type="RefSeq" id="WP_115935307.1">
    <property type="nucleotide sequence ID" value="NZ_QRDW01000001.1"/>
</dbReference>
<dbReference type="InterPro" id="IPR011989">
    <property type="entry name" value="ARM-like"/>
</dbReference>
<dbReference type="SUPFAM" id="SSF46548">
    <property type="entry name" value="alpha-helical ferredoxin"/>
    <property type="match status" value="1"/>
</dbReference>
<dbReference type="GO" id="GO:0046872">
    <property type="term" value="F:metal ion binding"/>
    <property type="evidence" value="ECO:0007669"/>
    <property type="project" value="UniProtKB-KW"/>
</dbReference>
<feature type="binding site" evidence="9">
    <location>
        <position position="246"/>
    </location>
    <ligand>
        <name>[4Fe-4S] cluster</name>
        <dbReference type="ChEBI" id="CHEBI:49883"/>
        <label>1</label>
    </ligand>
</feature>
<dbReference type="NCBIfam" id="TIGR00276">
    <property type="entry name" value="tRNA epoxyqueuosine(34) reductase QueG"/>
    <property type="match status" value="1"/>
</dbReference>
<feature type="binding site" evidence="9">
    <location>
        <position position="196"/>
    </location>
    <ligand>
        <name>[4Fe-4S] cluster</name>
        <dbReference type="ChEBI" id="CHEBI:49883"/>
        <label>2</label>
    </ligand>
</feature>
<dbReference type="HAMAP" id="MF_00916">
    <property type="entry name" value="QueG"/>
    <property type="match status" value="1"/>
</dbReference>
<dbReference type="OrthoDB" id="9784571at2"/>
<feature type="binding site" evidence="9">
    <location>
        <position position="214"/>
    </location>
    <ligand>
        <name>cob(II)alamin</name>
        <dbReference type="ChEBI" id="CHEBI:16304"/>
    </ligand>
</feature>
<evidence type="ECO:0000256" key="7">
    <source>
        <dbReference type="ARBA" id="ARBA00023004"/>
    </source>
</evidence>
<feature type="binding site" evidence="9">
    <location>
        <position position="192"/>
    </location>
    <ligand>
        <name>[4Fe-4S] cluster</name>
        <dbReference type="ChEBI" id="CHEBI:49883"/>
        <label>1</label>
    </ligand>
</feature>
<evidence type="ECO:0000256" key="8">
    <source>
        <dbReference type="ARBA" id="ARBA00023014"/>
    </source>
</evidence>
<evidence type="ECO:0000256" key="4">
    <source>
        <dbReference type="ARBA" id="ARBA00022723"/>
    </source>
</evidence>
<dbReference type="InterPro" id="IPR017896">
    <property type="entry name" value="4Fe4S_Fe-S-bd"/>
</dbReference>
<dbReference type="GO" id="GO:0051539">
    <property type="term" value="F:4 iron, 4 sulfur cluster binding"/>
    <property type="evidence" value="ECO:0007669"/>
    <property type="project" value="UniProtKB-KW"/>
</dbReference>
<feature type="binding site" evidence="9">
    <location>
        <position position="239"/>
    </location>
    <ligand>
        <name>[4Fe-4S] cluster</name>
        <dbReference type="ChEBI" id="CHEBI:49883"/>
        <label>2</label>
    </ligand>
</feature>
<keyword evidence="3 9" id="KW-0819">tRNA processing</keyword>
<dbReference type="Gene3D" id="3.30.70.20">
    <property type="match status" value="1"/>
</dbReference>
<feature type="binding site" evidence="9">
    <location>
        <position position="221"/>
    </location>
    <ligand>
        <name>tRNA</name>
        <dbReference type="ChEBI" id="CHEBI:17843"/>
    </ligand>
</feature>
<dbReference type="SUPFAM" id="SSF48371">
    <property type="entry name" value="ARM repeat"/>
    <property type="match status" value="1"/>
</dbReference>
<dbReference type="Proteomes" id="UP000256845">
    <property type="component" value="Unassembled WGS sequence"/>
</dbReference>
<reference evidence="11 12" key="1">
    <citation type="submission" date="2018-07" db="EMBL/GenBank/DDBJ databases">
        <title>Genomic Encyclopedia of Type Strains, Phase III (KMG-III): the genomes of soil and plant-associated and newly described type strains.</title>
        <authorList>
            <person name="Whitman W."/>
        </authorList>
    </citation>
    <scope>NUCLEOTIDE SEQUENCE [LARGE SCALE GENOMIC DNA]</scope>
    <source>
        <strain evidence="11 12">CECT 8488</strain>
    </source>
</reference>
<comment type="cofactor">
    <cofactor evidence="9">
        <name>cob(II)alamin</name>
        <dbReference type="ChEBI" id="CHEBI:16304"/>
    </cofactor>
</comment>
<dbReference type="Pfam" id="PF13646">
    <property type="entry name" value="HEAT_2"/>
    <property type="match status" value="1"/>
</dbReference>
<dbReference type="InterPro" id="IPR016024">
    <property type="entry name" value="ARM-type_fold"/>
</dbReference>
<feature type="binding site" evidence="9">
    <location>
        <position position="167"/>
    </location>
    <ligand>
        <name>cob(II)alamin</name>
        <dbReference type="ChEBI" id="CHEBI:16304"/>
    </ligand>
</feature>
<feature type="binding site" evidence="9">
    <location>
        <position position="212"/>
    </location>
    <ligand>
        <name>[4Fe-4S] cluster</name>
        <dbReference type="ChEBI" id="CHEBI:49883"/>
        <label>2</label>
    </ligand>
</feature>
<dbReference type="InterPro" id="IPR013542">
    <property type="entry name" value="QueG_DUF1730"/>
</dbReference>
<comment type="similarity">
    <text evidence="9">Belongs to the QueG family.</text>
</comment>
<name>A0A3D9HXU3_9PROT</name>
<organism evidence="11 12">
    <name type="scientific">Aestuariispira insulae</name>
    <dbReference type="NCBI Taxonomy" id="1461337"/>
    <lineage>
        <taxon>Bacteria</taxon>
        <taxon>Pseudomonadati</taxon>
        <taxon>Pseudomonadota</taxon>
        <taxon>Alphaproteobacteria</taxon>
        <taxon>Rhodospirillales</taxon>
        <taxon>Kiloniellaceae</taxon>
        <taxon>Aestuariispira</taxon>
    </lineage>
</organism>
<dbReference type="Pfam" id="PF13484">
    <property type="entry name" value="Fer4_16"/>
    <property type="match status" value="1"/>
</dbReference>
<comment type="caution">
    <text evidence="9">Lacks conserved residue(s) required for the propagation of feature annotation.</text>
</comment>